<dbReference type="Pfam" id="PF14367">
    <property type="entry name" value="DUF4411"/>
    <property type="match status" value="1"/>
</dbReference>
<gene>
    <name evidence="1" type="ORF">FBZ96_1021153</name>
</gene>
<dbReference type="Proteomes" id="UP000319949">
    <property type="component" value="Unassembled WGS sequence"/>
</dbReference>
<organism evidence="1 2">
    <name type="scientific">Bradyrhizobium stylosanthis</name>
    <dbReference type="NCBI Taxonomy" id="1803665"/>
    <lineage>
        <taxon>Bacteria</taxon>
        <taxon>Pseudomonadati</taxon>
        <taxon>Pseudomonadota</taxon>
        <taxon>Alphaproteobacteria</taxon>
        <taxon>Hyphomicrobiales</taxon>
        <taxon>Nitrobacteraceae</taxon>
        <taxon>Bradyrhizobium</taxon>
    </lineage>
</organism>
<proteinExistence type="predicted"/>
<dbReference type="EMBL" id="VITK01000002">
    <property type="protein sequence ID" value="TWB04673.1"/>
    <property type="molecule type" value="Genomic_DNA"/>
</dbReference>
<comment type="caution">
    <text evidence="1">The sequence shown here is derived from an EMBL/GenBank/DDBJ whole genome shotgun (WGS) entry which is preliminary data.</text>
</comment>
<dbReference type="InterPro" id="IPR016541">
    <property type="entry name" value="UCP008505"/>
</dbReference>
<protein>
    <submittedName>
        <fullName evidence="1">Uncharacterized protein DUF4411</fullName>
    </submittedName>
</protein>
<keyword evidence="2" id="KW-1185">Reference proteome</keyword>
<sequence length="126" mass="14468">MFVGFGTLKTVEQVFDELRRWPHLQEQFKPIKKQFLIQDQYIPAIASMAGQIAEDFEFLFDQSGSRNPDPADPWLIAAAKVMGWTVVTDERKTSTRKIPYVCRQQSVSVRCINGPEFFAEAGIWKP</sequence>
<evidence type="ECO:0000313" key="1">
    <source>
        <dbReference type="EMBL" id="TWB04673.1"/>
    </source>
</evidence>
<reference evidence="1 2" key="1">
    <citation type="submission" date="2019-06" db="EMBL/GenBank/DDBJ databases">
        <title>Genomic Encyclopedia of Type Strains, Phase IV (KMG-V): Genome sequencing to study the core and pangenomes of soil and plant-associated prokaryotes.</title>
        <authorList>
            <person name="Whitman W."/>
        </authorList>
    </citation>
    <scope>NUCLEOTIDE SEQUENCE [LARGE SCALE GENOMIC DNA]</scope>
    <source>
        <strain evidence="1 2">BR 510</strain>
    </source>
</reference>
<dbReference type="AlphaFoldDB" id="A0A560E5X2"/>
<name>A0A560E5X2_9BRAD</name>
<accession>A0A560E5X2</accession>
<evidence type="ECO:0000313" key="2">
    <source>
        <dbReference type="Proteomes" id="UP000319949"/>
    </source>
</evidence>